<dbReference type="OrthoDB" id="508259at2759"/>
<feature type="transmembrane region" description="Helical" evidence="1">
    <location>
        <begin position="20"/>
        <end position="40"/>
    </location>
</feature>
<evidence type="ECO:0000256" key="1">
    <source>
        <dbReference type="SAM" id="Phobius"/>
    </source>
</evidence>
<dbReference type="GO" id="GO:0016740">
    <property type="term" value="F:transferase activity"/>
    <property type="evidence" value="ECO:0007669"/>
    <property type="project" value="UniProtKB-KW"/>
</dbReference>
<sequence>MARESRPKALGSGQCSYKRITLIVCFVNIVIALFVLRSLYSSLYIYSNKDNGNCKIYTRSD</sequence>
<keyword evidence="1" id="KW-0812">Transmembrane</keyword>
<reference evidence="3" key="1">
    <citation type="journal article" date="2019" name="Plant Biotechnol. J.">
        <title>Genome sequencing of the Australian wild diploid species Gossypium australe highlights disease resistance and delayed gland morphogenesis.</title>
        <authorList>
            <person name="Cai Y."/>
            <person name="Cai X."/>
            <person name="Wang Q."/>
            <person name="Wang P."/>
            <person name="Zhang Y."/>
            <person name="Cai C."/>
            <person name="Xu Y."/>
            <person name="Wang K."/>
            <person name="Zhou Z."/>
            <person name="Wang C."/>
            <person name="Geng S."/>
            <person name="Li B."/>
            <person name="Dong Q."/>
            <person name="Hou Y."/>
            <person name="Wang H."/>
            <person name="Ai P."/>
            <person name="Liu Z."/>
            <person name="Yi F."/>
            <person name="Sun M."/>
            <person name="An G."/>
            <person name="Cheng J."/>
            <person name="Zhang Y."/>
            <person name="Shi Q."/>
            <person name="Xie Y."/>
            <person name="Shi X."/>
            <person name="Chang Y."/>
            <person name="Huang F."/>
            <person name="Chen Y."/>
            <person name="Hong S."/>
            <person name="Mi L."/>
            <person name="Sun Q."/>
            <person name="Zhang L."/>
            <person name="Zhou B."/>
            <person name="Peng R."/>
            <person name="Zhang X."/>
            <person name="Liu F."/>
        </authorList>
    </citation>
    <scope>NUCLEOTIDE SEQUENCE [LARGE SCALE GENOMIC DNA]</scope>
    <source>
        <strain evidence="3">cv. PA1801</strain>
    </source>
</reference>
<dbReference type="EMBL" id="SMMG02000004">
    <property type="protein sequence ID" value="KAA3476440.1"/>
    <property type="molecule type" value="Genomic_DNA"/>
</dbReference>
<dbReference type="AlphaFoldDB" id="A0A5B6W471"/>
<comment type="caution">
    <text evidence="2">The sequence shown here is derived from an EMBL/GenBank/DDBJ whole genome shotgun (WGS) entry which is preliminary data.</text>
</comment>
<name>A0A5B6W471_9ROSI</name>
<keyword evidence="3" id="KW-1185">Reference proteome</keyword>
<keyword evidence="1" id="KW-0472">Membrane</keyword>
<evidence type="ECO:0000313" key="3">
    <source>
        <dbReference type="Proteomes" id="UP000325315"/>
    </source>
</evidence>
<gene>
    <name evidence="2" type="ORF">EPI10_010422</name>
</gene>
<proteinExistence type="predicted"/>
<keyword evidence="2" id="KW-0808">Transferase</keyword>
<protein>
    <submittedName>
        <fullName evidence="2">(Dimethylallyl)adenosine tRNA methylthiotransferase MiaB</fullName>
    </submittedName>
</protein>
<organism evidence="2 3">
    <name type="scientific">Gossypium australe</name>
    <dbReference type="NCBI Taxonomy" id="47621"/>
    <lineage>
        <taxon>Eukaryota</taxon>
        <taxon>Viridiplantae</taxon>
        <taxon>Streptophyta</taxon>
        <taxon>Embryophyta</taxon>
        <taxon>Tracheophyta</taxon>
        <taxon>Spermatophyta</taxon>
        <taxon>Magnoliopsida</taxon>
        <taxon>eudicotyledons</taxon>
        <taxon>Gunneridae</taxon>
        <taxon>Pentapetalae</taxon>
        <taxon>rosids</taxon>
        <taxon>malvids</taxon>
        <taxon>Malvales</taxon>
        <taxon>Malvaceae</taxon>
        <taxon>Malvoideae</taxon>
        <taxon>Gossypium</taxon>
    </lineage>
</organism>
<dbReference type="Proteomes" id="UP000325315">
    <property type="component" value="Unassembled WGS sequence"/>
</dbReference>
<keyword evidence="1" id="KW-1133">Transmembrane helix</keyword>
<accession>A0A5B6W471</accession>
<evidence type="ECO:0000313" key="2">
    <source>
        <dbReference type="EMBL" id="KAA3476440.1"/>
    </source>
</evidence>